<keyword evidence="3 7" id="KW-0863">Zinc-finger</keyword>
<dbReference type="GO" id="GO:0006310">
    <property type="term" value="P:DNA recombination"/>
    <property type="evidence" value="ECO:0007669"/>
    <property type="project" value="UniProtKB-UniRule"/>
</dbReference>
<comment type="similarity">
    <text evidence="7">Belongs to the RecR family.</text>
</comment>
<evidence type="ECO:0000256" key="4">
    <source>
        <dbReference type="ARBA" id="ARBA00022833"/>
    </source>
</evidence>
<name>A0A1G9HHZ0_9BACT</name>
<reference evidence="10" key="1">
    <citation type="submission" date="2016-10" db="EMBL/GenBank/DDBJ databases">
        <authorList>
            <person name="Varghese N."/>
            <person name="Submissions S."/>
        </authorList>
    </citation>
    <scope>NUCLEOTIDE SEQUENCE [LARGE SCALE GENOMIC DNA]</scope>
    <source>
        <strain evidence="10">DSM 16995</strain>
    </source>
</reference>
<evidence type="ECO:0000256" key="5">
    <source>
        <dbReference type="ARBA" id="ARBA00023172"/>
    </source>
</evidence>
<dbReference type="OrthoDB" id="9802672at2"/>
<evidence type="ECO:0000256" key="2">
    <source>
        <dbReference type="ARBA" id="ARBA00022763"/>
    </source>
</evidence>
<dbReference type="GO" id="GO:0008270">
    <property type="term" value="F:zinc ion binding"/>
    <property type="evidence" value="ECO:0007669"/>
    <property type="project" value="UniProtKB-KW"/>
</dbReference>
<dbReference type="NCBIfam" id="TIGR00615">
    <property type="entry name" value="recR"/>
    <property type="match status" value="1"/>
</dbReference>
<dbReference type="PROSITE" id="PS50880">
    <property type="entry name" value="TOPRIM"/>
    <property type="match status" value="1"/>
</dbReference>
<evidence type="ECO:0000256" key="3">
    <source>
        <dbReference type="ARBA" id="ARBA00022771"/>
    </source>
</evidence>
<dbReference type="Proteomes" id="UP000199053">
    <property type="component" value="Unassembled WGS sequence"/>
</dbReference>
<comment type="function">
    <text evidence="7">May play a role in DNA repair. It seems to be involved in an RecBC-independent recombinational process of DNA repair. It may act with RecF and RecO.</text>
</comment>
<keyword evidence="2 7" id="KW-0227">DNA damage</keyword>
<dbReference type="Gene3D" id="1.10.8.420">
    <property type="entry name" value="RecR Domain 1"/>
    <property type="match status" value="1"/>
</dbReference>
<sequence>MDNLPAPLRVVAQELAKLPGLGPKSALRIALTMLKMPREKVAGIGQSIIDLREKLCVCEHCASITESSPCRICSDPGRESDKLCLVSEWDSLLVIEEMGLYRGYYLVLGGLLSPLDGITPQNLEFNKLEARLAKGEVKELILALGATVEAEGTASYIKNMVQNRFPHITLSRLAQGIPIGSEVKHTDKETLRQSLEYRQKL</sequence>
<dbReference type="InterPro" id="IPR006171">
    <property type="entry name" value="TOPRIM_dom"/>
</dbReference>
<feature type="domain" description="Toprim" evidence="8">
    <location>
        <begin position="81"/>
        <end position="178"/>
    </location>
</feature>
<dbReference type="STRING" id="246191.SAMN05660337_2175"/>
<dbReference type="EMBL" id="FNGA01000003">
    <property type="protein sequence ID" value="SDL12539.1"/>
    <property type="molecule type" value="Genomic_DNA"/>
</dbReference>
<evidence type="ECO:0000256" key="6">
    <source>
        <dbReference type="ARBA" id="ARBA00023204"/>
    </source>
</evidence>
<evidence type="ECO:0000313" key="10">
    <source>
        <dbReference type="Proteomes" id="UP000199053"/>
    </source>
</evidence>
<dbReference type="PANTHER" id="PTHR30446">
    <property type="entry name" value="RECOMBINATION PROTEIN RECR"/>
    <property type="match status" value="1"/>
</dbReference>
<dbReference type="GO" id="GO:0003677">
    <property type="term" value="F:DNA binding"/>
    <property type="evidence" value="ECO:0007669"/>
    <property type="project" value="UniProtKB-UniRule"/>
</dbReference>
<keyword evidence="4 7" id="KW-0862">Zinc</keyword>
<dbReference type="RefSeq" id="WP_092160998.1">
    <property type="nucleotide sequence ID" value="NZ_FNGA01000003.1"/>
</dbReference>
<evidence type="ECO:0000313" key="9">
    <source>
        <dbReference type="EMBL" id="SDL12539.1"/>
    </source>
</evidence>
<evidence type="ECO:0000256" key="1">
    <source>
        <dbReference type="ARBA" id="ARBA00022723"/>
    </source>
</evidence>
<keyword evidence="1 7" id="KW-0479">Metal-binding</keyword>
<organism evidence="9 10">
    <name type="scientific">Maridesulfovibrio ferrireducens</name>
    <dbReference type="NCBI Taxonomy" id="246191"/>
    <lineage>
        <taxon>Bacteria</taxon>
        <taxon>Pseudomonadati</taxon>
        <taxon>Thermodesulfobacteriota</taxon>
        <taxon>Desulfovibrionia</taxon>
        <taxon>Desulfovibrionales</taxon>
        <taxon>Desulfovibrionaceae</taxon>
        <taxon>Maridesulfovibrio</taxon>
    </lineage>
</organism>
<dbReference type="GO" id="GO:0006281">
    <property type="term" value="P:DNA repair"/>
    <property type="evidence" value="ECO:0007669"/>
    <property type="project" value="UniProtKB-UniRule"/>
</dbReference>
<dbReference type="InterPro" id="IPR023627">
    <property type="entry name" value="Rcmb_RecR"/>
</dbReference>
<dbReference type="InterPro" id="IPR000093">
    <property type="entry name" value="DNA_Rcmb_RecR"/>
</dbReference>
<protein>
    <recommendedName>
        <fullName evidence="7">Recombination protein RecR</fullName>
    </recommendedName>
</protein>
<dbReference type="PANTHER" id="PTHR30446:SF0">
    <property type="entry name" value="RECOMBINATION PROTEIN RECR"/>
    <property type="match status" value="1"/>
</dbReference>
<proteinExistence type="inferred from homology"/>
<dbReference type="Pfam" id="PF21176">
    <property type="entry name" value="RecR_HhH"/>
    <property type="match status" value="1"/>
</dbReference>
<keyword evidence="6 7" id="KW-0234">DNA repair</keyword>
<dbReference type="HAMAP" id="MF_00017">
    <property type="entry name" value="RecR"/>
    <property type="match status" value="1"/>
</dbReference>
<feature type="zinc finger region" description="C4-type" evidence="7">
    <location>
        <begin position="58"/>
        <end position="73"/>
    </location>
</feature>
<keyword evidence="10" id="KW-1185">Reference proteome</keyword>
<evidence type="ECO:0000259" key="8">
    <source>
        <dbReference type="PROSITE" id="PS50880"/>
    </source>
</evidence>
<dbReference type="Pfam" id="PF13662">
    <property type="entry name" value="Toprim_4"/>
    <property type="match status" value="1"/>
</dbReference>
<keyword evidence="5 7" id="KW-0233">DNA recombination</keyword>
<gene>
    <name evidence="7" type="primary">recR</name>
    <name evidence="9" type="ORF">SAMN05660337_2175</name>
</gene>
<dbReference type="Gene3D" id="3.40.1360.10">
    <property type="match status" value="1"/>
</dbReference>
<dbReference type="SUPFAM" id="SSF111304">
    <property type="entry name" value="Recombination protein RecR"/>
    <property type="match status" value="1"/>
</dbReference>
<evidence type="ECO:0000256" key="7">
    <source>
        <dbReference type="HAMAP-Rule" id="MF_00017"/>
    </source>
</evidence>
<dbReference type="AlphaFoldDB" id="A0A1G9HHZ0"/>
<dbReference type="Pfam" id="PF21175">
    <property type="entry name" value="RecR_C"/>
    <property type="match status" value="1"/>
</dbReference>
<dbReference type="InterPro" id="IPR034137">
    <property type="entry name" value="TOPRIM_RecR"/>
</dbReference>
<dbReference type="CDD" id="cd01025">
    <property type="entry name" value="TOPRIM_recR"/>
    <property type="match status" value="1"/>
</dbReference>
<accession>A0A1G9HHZ0</accession>